<dbReference type="OrthoDB" id="3777963at2"/>
<evidence type="ECO:0000259" key="7">
    <source>
        <dbReference type="Pfam" id="PF08281"/>
    </source>
</evidence>
<dbReference type="Gene3D" id="1.10.1740.10">
    <property type="match status" value="1"/>
</dbReference>
<dbReference type="InterPro" id="IPR013325">
    <property type="entry name" value="RNA_pol_sigma_r2"/>
</dbReference>
<evidence type="ECO:0000313" key="8">
    <source>
        <dbReference type="EMBL" id="RYP85111.1"/>
    </source>
</evidence>
<dbReference type="AlphaFoldDB" id="A0A4Q4ZCS3"/>
<evidence type="ECO:0000256" key="1">
    <source>
        <dbReference type="ARBA" id="ARBA00010641"/>
    </source>
</evidence>
<evidence type="ECO:0000256" key="2">
    <source>
        <dbReference type="ARBA" id="ARBA00023015"/>
    </source>
</evidence>
<dbReference type="InterPro" id="IPR013324">
    <property type="entry name" value="RNA_pol_sigma_r3/r4-like"/>
</dbReference>
<comment type="caution">
    <text evidence="8">The sequence shown here is derived from an EMBL/GenBank/DDBJ whole genome shotgun (WGS) entry which is preliminary data.</text>
</comment>
<organism evidence="8 9">
    <name type="scientific">Nocardioides guangzhouensis</name>
    <dbReference type="NCBI Taxonomy" id="2497878"/>
    <lineage>
        <taxon>Bacteria</taxon>
        <taxon>Bacillati</taxon>
        <taxon>Actinomycetota</taxon>
        <taxon>Actinomycetes</taxon>
        <taxon>Propionibacteriales</taxon>
        <taxon>Nocardioidaceae</taxon>
        <taxon>Nocardioides</taxon>
    </lineage>
</organism>
<comment type="similarity">
    <text evidence="1">Belongs to the sigma-70 factor family. ECF subfamily.</text>
</comment>
<dbReference type="GO" id="GO:0006352">
    <property type="term" value="P:DNA-templated transcription initiation"/>
    <property type="evidence" value="ECO:0007669"/>
    <property type="project" value="InterPro"/>
</dbReference>
<keyword evidence="3" id="KW-0731">Sigma factor</keyword>
<dbReference type="Gene3D" id="1.10.10.10">
    <property type="entry name" value="Winged helix-like DNA-binding domain superfamily/Winged helix DNA-binding domain"/>
    <property type="match status" value="1"/>
</dbReference>
<dbReference type="Pfam" id="PF04542">
    <property type="entry name" value="Sigma70_r2"/>
    <property type="match status" value="1"/>
</dbReference>
<name>A0A4Q4ZCS3_9ACTN</name>
<gene>
    <name evidence="8" type="ORF">EKO23_14055</name>
</gene>
<reference evidence="8 9" key="1">
    <citation type="submission" date="2019-01" db="EMBL/GenBank/DDBJ databases">
        <title>Nocardioides guangzhouensis sp. nov., an actinobacterium isolated from soil.</title>
        <authorList>
            <person name="Fu Y."/>
            <person name="Cai Y."/>
            <person name="Lin Z."/>
            <person name="Chen P."/>
        </authorList>
    </citation>
    <scope>NUCLEOTIDE SEQUENCE [LARGE SCALE GENOMIC DNA]</scope>
    <source>
        <strain evidence="8 9">130</strain>
    </source>
</reference>
<feature type="domain" description="RNA polymerase sigma factor 70 region 4 type 2" evidence="7">
    <location>
        <begin position="121"/>
        <end position="172"/>
    </location>
</feature>
<evidence type="ECO:0000256" key="5">
    <source>
        <dbReference type="ARBA" id="ARBA00023163"/>
    </source>
</evidence>
<evidence type="ECO:0000256" key="3">
    <source>
        <dbReference type="ARBA" id="ARBA00023082"/>
    </source>
</evidence>
<evidence type="ECO:0000259" key="6">
    <source>
        <dbReference type="Pfam" id="PF04542"/>
    </source>
</evidence>
<feature type="domain" description="RNA polymerase sigma-70 region 2" evidence="6">
    <location>
        <begin position="36"/>
        <end position="93"/>
    </location>
</feature>
<evidence type="ECO:0000313" key="9">
    <source>
        <dbReference type="Proteomes" id="UP000295198"/>
    </source>
</evidence>
<protein>
    <submittedName>
        <fullName evidence="8">Sigma-70 family RNA polymerase sigma factor</fullName>
    </submittedName>
</protein>
<dbReference type="SUPFAM" id="SSF88659">
    <property type="entry name" value="Sigma3 and sigma4 domains of RNA polymerase sigma factors"/>
    <property type="match status" value="1"/>
</dbReference>
<dbReference type="GO" id="GO:0016987">
    <property type="term" value="F:sigma factor activity"/>
    <property type="evidence" value="ECO:0007669"/>
    <property type="project" value="UniProtKB-KW"/>
</dbReference>
<dbReference type="Proteomes" id="UP000295198">
    <property type="component" value="Unassembled WGS sequence"/>
</dbReference>
<dbReference type="EMBL" id="SDKM01000019">
    <property type="protein sequence ID" value="RYP85111.1"/>
    <property type="molecule type" value="Genomic_DNA"/>
</dbReference>
<dbReference type="InterPro" id="IPR036388">
    <property type="entry name" value="WH-like_DNA-bd_sf"/>
</dbReference>
<dbReference type="InterPro" id="IPR013249">
    <property type="entry name" value="RNA_pol_sigma70_r4_t2"/>
</dbReference>
<dbReference type="GO" id="GO:0003677">
    <property type="term" value="F:DNA binding"/>
    <property type="evidence" value="ECO:0007669"/>
    <property type="project" value="UniProtKB-KW"/>
</dbReference>
<dbReference type="InterPro" id="IPR007627">
    <property type="entry name" value="RNA_pol_sigma70_r2"/>
</dbReference>
<keyword evidence="4" id="KW-0238">DNA-binding</keyword>
<proteinExistence type="inferred from homology"/>
<keyword evidence="9" id="KW-1185">Reference proteome</keyword>
<accession>A0A4Q4ZCS3</accession>
<dbReference type="PANTHER" id="PTHR43133:SF50">
    <property type="entry name" value="ECF RNA POLYMERASE SIGMA FACTOR SIGM"/>
    <property type="match status" value="1"/>
</dbReference>
<sequence>MKVRSERCRVECRPVAGAAVEIESFDEFYLGTRATLLGQLTAMTADPEVAKEVLQEAYAQAWQRWSRVSRLDDPTAWVRTVAWRRSVSVFRRRMVADRFLRTVGRTRAEISPGSPLEEMLDVRAALRLLPDAHRRTLVLHDLCGLTMEQVADETGVSVGTVKSRLSRGRDALRAHLGSGYRSEDVIRFGEETT</sequence>
<evidence type="ECO:0000256" key="4">
    <source>
        <dbReference type="ARBA" id="ARBA00023125"/>
    </source>
</evidence>
<dbReference type="CDD" id="cd06171">
    <property type="entry name" value="Sigma70_r4"/>
    <property type="match status" value="1"/>
</dbReference>
<dbReference type="PANTHER" id="PTHR43133">
    <property type="entry name" value="RNA POLYMERASE ECF-TYPE SIGMA FACTO"/>
    <property type="match status" value="1"/>
</dbReference>
<dbReference type="Pfam" id="PF08281">
    <property type="entry name" value="Sigma70_r4_2"/>
    <property type="match status" value="1"/>
</dbReference>
<dbReference type="InterPro" id="IPR039425">
    <property type="entry name" value="RNA_pol_sigma-70-like"/>
</dbReference>
<keyword evidence="2" id="KW-0805">Transcription regulation</keyword>
<dbReference type="NCBIfam" id="TIGR02937">
    <property type="entry name" value="sigma70-ECF"/>
    <property type="match status" value="1"/>
</dbReference>
<dbReference type="SUPFAM" id="SSF88946">
    <property type="entry name" value="Sigma2 domain of RNA polymerase sigma factors"/>
    <property type="match status" value="1"/>
</dbReference>
<dbReference type="InterPro" id="IPR014284">
    <property type="entry name" value="RNA_pol_sigma-70_dom"/>
</dbReference>
<keyword evidence="5" id="KW-0804">Transcription</keyword>